<dbReference type="GO" id="GO:0004316">
    <property type="term" value="F:3-oxoacyl-[acyl-carrier-protein] reductase (NADPH) activity"/>
    <property type="evidence" value="ECO:0007669"/>
    <property type="project" value="UniProtKB-EC"/>
</dbReference>
<dbReference type="EMBL" id="CP011452">
    <property type="protein sequence ID" value="AKH42959.1"/>
    <property type="molecule type" value="Genomic_DNA"/>
</dbReference>
<dbReference type="RefSeq" id="WP_046903632.1">
    <property type="nucleotide sequence ID" value="NZ_CP011452.2"/>
</dbReference>
<dbReference type="SUPFAM" id="SSF51735">
    <property type="entry name" value="NAD(P)-binding Rossmann-fold domains"/>
    <property type="match status" value="1"/>
</dbReference>
<dbReference type="KEGG" id="aay:WYH_01924"/>
<dbReference type="CDD" id="cd05233">
    <property type="entry name" value="SDR_c"/>
    <property type="match status" value="1"/>
</dbReference>
<evidence type="ECO:0000256" key="2">
    <source>
        <dbReference type="ARBA" id="ARBA00023002"/>
    </source>
</evidence>
<proteinExistence type="inferred from homology"/>
<protein>
    <submittedName>
        <fullName evidence="3">3-oxoacyl-[acyl-carrier-protein] reductase FabG</fullName>
        <ecNumber evidence="3">1.1.1.100</ecNumber>
    </submittedName>
</protein>
<dbReference type="PANTHER" id="PTHR42760">
    <property type="entry name" value="SHORT-CHAIN DEHYDROGENASES/REDUCTASES FAMILY MEMBER"/>
    <property type="match status" value="1"/>
</dbReference>
<dbReference type="PATRIC" id="fig|1267766.3.peg.1946"/>
<dbReference type="GO" id="GO:0006633">
    <property type="term" value="P:fatty acid biosynthetic process"/>
    <property type="evidence" value="ECO:0007669"/>
    <property type="project" value="TreeGrafter"/>
</dbReference>
<evidence type="ECO:0000256" key="1">
    <source>
        <dbReference type="ARBA" id="ARBA00006484"/>
    </source>
</evidence>
<keyword evidence="2 3" id="KW-0560">Oxidoreductase</keyword>
<dbReference type="OrthoDB" id="7500984at2"/>
<reference evidence="3" key="1">
    <citation type="submission" date="2015-05" db="EMBL/GenBank/DDBJ databases">
        <title>The complete genome of Altererythrobacter atlanticus strain 26DY36.</title>
        <authorList>
            <person name="Wu Y.-H."/>
            <person name="Cheng H."/>
            <person name="Wu X.-W."/>
        </authorList>
    </citation>
    <scope>NUCLEOTIDE SEQUENCE [LARGE SCALE GENOMIC DNA]</scope>
    <source>
        <strain evidence="3">26DY36</strain>
    </source>
</reference>
<evidence type="ECO:0000313" key="3">
    <source>
        <dbReference type="EMBL" id="AKH42959.1"/>
    </source>
</evidence>
<dbReference type="InterPro" id="IPR002347">
    <property type="entry name" value="SDR_fam"/>
</dbReference>
<keyword evidence="4" id="KW-1185">Reference proteome</keyword>
<gene>
    <name evidence="3" type="primary">fabG_5</name>
    <name evidence="3" type="ORF">WYH_01924</name>
</gene>
<dbReference type="PRINTS" id="PR00081">
    <property type="entry name" value="GDHRDH"/>
</dbReference>
<dbReference type="Gene3D" id="3.40.50.720">
    <property type="entry name" value="NAD(P)-binding Rossmann-like Domain"/>
    <property type="match status" value="1"/>
</dbReference>
<dbReference type="STRING" id="1267766.WYH_01924"/>
<dbReference type="EC" id="1.1.1.100" evidence="3"/>
<dbReference type="PROSITE" id="PS00061">
    <property type="entry name" value="ADH_SHORT"/>
    <property type="match status" value="1"/>
</dbReference>
<dbReference type="FunFam" id="3.40.50.720:FF:000084">
    <property type="entry name" value="Short-chain dehydrogenase reductase"/>
    <property type="match status" value="1"/>
</dbReference>
<dbReference type="Pfam" id="PF13561">
    <property type="entry name" value="adh_short_C2"/>
    <property type="match status" value="1"/>
</dbReference>
<dbReference type="GO" id="GO:0048038">
    <property type="term" value="F:quinone binding"/>
    <property type="evidence" value="ECO:0007669"/>
    <property type="project" value="TreeGrafter"/>
</dbReference>
<comment type="similarity">
    <text evidence="1">Belongs to the short-chain dehydrogenases/reductases (SDR) family.</text>
</comment>
<dbReference type="Proteomes" id="UP000034392">
    <property type="component" value="Chromosome"/>
</dbReference>
<dbReference type="InterPro" id="IPR036291">
    <property type="entry name" value="NAD(P)-bd_dom_sf"/>
</dbReference>
<evidence type="ECO:0000313" key="4">
    <source>
        <dbReference type="Proteomes" id="UP000034392"/>
    </source>
</evidence>
<dbReference type="AlphaFoldDB" id="A0A0F7KTR4"/>
<dbReference type="PANTHER" id="PTHR42760:SF133">
    <property type="entry name" value="3-OXOACYL-[ACYL-CARRIER-PROTEIN] REDUCTASE"/>
    <property type="match status" value="1"/>
</dbReference>
<sequence>MDFNGKHIVVTGASSGIGLVSAQMFAARGARVSMLARRRNVLDEAVSGIGANAVGFATDVGDKAQLEQALDDAAAHFGPIEGLFANAGLTGGFTPAVSFDPDVFEETIRVNLTSVFWAIQKVLPAMIEAKKGAILVTGSMGSKRGMAMNPAYVASKHGVLGLARAIAVEMAPHNIRCNCIIPGFIRTEALDRIPPEQQGKIEARIPQRRMGTSEELAEVAAFLLSDAASHVTGQDWAVDGGVLESIEV</sequence>
<dbReference type="PRINTS" id="PR00080">
    <property type="entry name" value="SDRFAMILY"/>
</dbReference>
<name>A0A0F7KTR4_9SPHN</name>
<dbReference type="InterPro" id="IPR020904">
    <property type="entry name" value="Sc_DH/Rdtase_CS"/>
</dbReference>
<accession>A0A0F7KTR4</accession>
<organism evidence="3 4">
    <name type="scientific">Croceibacterium atlanticum</name>
    <dbReference type="NCBI Taxonomy" id="1267766"/>
    <lineage>
        <taxon>Bacteria</taxon>
        <taxon>Pseudomonadati</taxon>
        <taxon>Pseudomonadota</taxon>
        <taxon>Alphaproteobacteria</taxon>
        <taxon>Sphingomonadales</taxon>
        <taxon>Erythrobacteraceae</taxon>
        <taxon>Croceibacterium</taxon>
    </lineage>
</organism>